<dbReference type="Proteomes" id="UP000247233">
    <property type="component" value="Unassembled WGS sequence"/>
</dbReference>
<evidence type="ECO:0000313" key="2">
    <source>
        <dbReference type="Proteomes" id="UP000247233"/>
    </source>
</evidence>
<evidence type="ECO:0000313" key="1">
    <source>
        <dbReference type="EMBL" id="PWY66729.1"/>
    </source>
</evidence>
<dbReference type="EMBL" id="MSFL01000043">
    <property type="protein sequence ID" value="PWY66729.1"/>
    <property type="molecule type" value="Genomic_DNA"/>
</dbReference>
<accession>A0A317UZE6</accession>
<organism evidence="1 2">
    <name type="scientific">Aspergillus heteromorphus CBS 117.55</name>
    <dbReference type="NCBI Taxonomy" id="1448321"/>
    <lineage>
        <taxon>Eukaryota</taxon>
        <taxon>Fungi</taxon>
        <taxon>Dikarya</taxon>
        <taxon>Ascomycota</taxon>
        <taxon>Pezizomycotina</taxon>
        <taxon>Eurotiomycetes</taxon>
        <taxon>Eurotiomycetidae</taxon>
        <taxon>Eurotiales</taxon>
        <taxon>Aspergillaceae</taxon>
        <taxon>Aspergillus</taxon>
        <taxon>Aspergillus subgen. Circumdati</taxon>
    </lineage>
</organism>
<sequence>MKPKRPQYVPLDVWDLILKIMHAHEADTYREYARHRSYLEQDIQDKIYYIERELAICIKLVNSPVMEDDWARNSFEAFYQVIMKIDEMGRLGPGENFAHAPEAVILYGFLYLLKKAAVKCRVVGRNPKGYNGETEEEDDIDHPLHGVYLAGQSRARYTKEAVKAKARFQRLLDALIKWEYSGRDPYFRAMTV</sequence>
<dbReference type="RefSeq" id="XP_025394859.1">
    <property type="nucleotide sequence ID" value="XM_025546946.1"/>
</dbReference>
<proteinExistence type="predicted"/>
<dbReference type="AlphaFoldDB" id="A0A317UZE6"/>
<gene>
    <name evidence="1" type="ORF">BO70DRAFT_400712</name>
</gene>
<reference evidence="1 2" key="1">
    <citation type="submission" date="2016-12" db="EMBL/GenBank/DDBJ databases">
        <title>The genomes of Aspergillus section Nigri reveals drivers in fungal speciation.</title>
        <authorList>
            <consortium name="DOE Joint Genome Institute"/>
            <person name="Vesth T.C."/>
            <person name="Nybo J."/>
            <person name="Theobald S."/>
            <person name="Brandl J."/>
            <person name="Frisvad J.C."/>
            <person name="Nielsen K.F."/>
            <person name="Lyhne E.K."/>
            <person name="Kogle M.E."/>
            <person name="Kuo A."/>
            <person name="Riley R."/>
            <person name="Clum A."/>
            <person name="Nolan M."/>
            <person name="Lipzen A."/>
            <person name="Salamov A."/>
            <person name="Henrissat B."/>
            <person name="Wiebenga A."/>
            <person name="De Vries R.P."/>
            <person name="Grigoriev I.V."/>
            <person name="Mortensen U.H."/>
            <person name="Andersen M.R."/>
            <person name="Baker S.E."/>
        </authorList>
    </citation>
    <scope>NUCLEOTIDE SEQUENCE [LARGE SCALE GENOMIC DNA]</scope>
    <source>
        <strain evidence="1 2">CBS 117.55</strain>
    </source>
</reference>
<comment type="caution">
    <text evidence="1">The sequence shown here is derived from an EMBL/GenBank/DDBJ whole genome shotgun (WGS) entry which is preliminary data.</text>
</comment>
<dbReference type="GeneID" id="37069183"/>
<name>A0A317UZE6_9EURO</name>
<protein>
    <submittedName>
        <fullName evidence="1">Uncharacterized protein</fullName>
    </submittedName>
</protein>
<keyword evidence="2" id="KW-1185">Reference proteome</keyword>
<dbReference type="VEuPathDB" id="FungiDB:BO70DRAFT_400712"/>